<dbReference type="AlphaFoldDB" id="A0A841J400"/>
<dbReference type="Pfam" id="PF22688">
    <property type="entry name" value="Hda_lid"/>
    <property type="match status" value="1"/>
</dbReference>
<keyword evidence="3" id="KW-1185">Reference proteome</keyword>
<proteinExistence type="predicted"/>
<gene>
    <name evidence="2" type="ORF">FHS92_002819</name>
</gene>
<dbReference type="Proteomes" id="UP000552700">
    <property type="component" value="Unassembled WGS sequence"/>
</dbReference>
<dbReference type="InterPro" id="IPR027417">
    <property type="entry name" value="P-loop_NTPase"/>
</dbReference>
<sequence length="229" mass="24282">MSQLGLPFDWAGQGAQKAGAGEPGGGDAFIVSDANRLAARHIEQWRDWPIPVAVLSGPPRSGRTTLARHFAAISSGTIIDPVEGMTDEALFHAWNRALDTHTPLLLVAGSTPAQWTVTLPDLRSRLAAAPHVAIAEPDHDLVRALIETGLARAGSAFSADAPEWISRRLERRYAVVAAVLALLNQASLSSSRKISVPFAKEALHNAGFLPIVDDDAAPETDRPGPDSGE</sequence>
<feature type="domain" description="Hda lid" evidence="1">
    <location>
        <begin position="153"/>
        <end position="203"/>
    </location>
</feature>
<organism evidence="2 3">
    <name type="scientific">Sphingobium subterraneum</name>
    <dbReference type="NCBI Taxonomy" id="627688"/>
    <lineage>
        <taxon>Bacteria</taxon>
        <taxon>Pseudomonadati</taxon>
        <taxon>Pseudomonadota</taxon>
        <taxon>Alphaproteobacteria</taxon>
        <taxon>Sphingomonadales</taxon>
        <taxon>Sphingomonadaceae</taxon>
        <taxon>Sphingobium</taxon>
    </lineage>
</organism>
<name>A0A841J400_9SPHN</name>
<protein>
    <submittedName>
        <fullName evidence="2">Chromosomal replication initiation ATPase DnaA</fullName>
    </submittedName>
</protein>
<dbReference type="RefSeq" id="WP_425506256.1">
    <property type="nucleotide sequence ID" value="NZ_JACIJP010000005.1"/>
</dbReference>
<dbReference type="Gene3D" id="1.10.8.60">
    <property type="match status" value="1"/>
</dbReference>
<comment type="caution">
    <text evidence="2">The sequence shown here is derived from an EMBL/GenBank/DDBJ whole genome shotgun (WGS) entry which is preliminary data.</text>
</comment>
<dbReference type="SUPFAM" id="SSF52540">
    <property type="entry name" value="P-loop containing nucleoside triphosphate hydrolases"/>
    <property type="match status" value="1"/>
</dbReference>
<evidence type="ECO:0000313" key="3">
    <source>
        <dbReference type="Proteomes" id="UP000552700"/>
    </source>
</evidence>
<dbReference type="InterPro" id="IPR055199">
    <property type="entry name" value="Hda_lid"/>
</dbReference>
<evidence type="ECO:0000313" key="2">
    <source>
        <dbReference type="EMBL" id="MBB6125062.1"/>
    </source>
</evidence>
<dbReference type="EMBL" id="JACIJP010000005">
    <property type="protein sequence ID" value="MBB6125062.1"/>
    <property type="molecule type" value="Genomic_DNA"/>
</dbReference>
<reference evidence="2 3" key="1">
    <citation type="submission" date="2020-08" db="EMBL/GenBank/DDBJ databases">
        <title>Genomic Encyclopedia of Type Strains, Phase IV (KMG-IV): sequencing the most valuable type-strain genomes for metagenomic binning, comparative biology and taxonomic classification.</title>
        <authorList>
            <person name="Goeker M."/>
        </authorList>
    </citation>
    <scope>NUCLEOTIDE SEQUENCE [LARGE SCALE GENOMIC DNA]</scope>
    <source>
        <strain evidence="2 3">DSM 102255</strain>
    </source>
</reference>
<evidence type="ECO:0000259" key="1">
    <source>
        <dbReference type="Pfam" id="PF22688"/>
    </source>
</evidence>
<accession>A0A841J400</accession>